<evidence type="ECO:0000313" key="3">
    <source>
        <dbReference type="EMBL" id="KAL3318388.1"/>
    </source>
</evidence>
<protein>
    <submittedName>
        <fullName evidence="3">Uncharacterized protein</fullName>
    </submittedName>
</protein>
<dbReference type="Gene3D" id="3.80.10.10">
    <property type="entry name" value="Ribonuclease Inhibitor"/>
    <property type="match status" value="1"/>
</dbReference>
<keyword evidence="4" id="KW-1185">Reference proteome</keyword>
<evidence type="ECO:0000256" key="1">
    <source>
        <dbReference type="ARBA" id="ARBA00022737"/>
    </source>
</evidence>
<feature type="region of interest" description="Disordered" evidence="2">
    <location>
        <begin position="642"/>
        <end position="669"/>
    </location>
</feature>
<accession>A0ABD2QG63</accession>
<gene>
    <name evidence="3" type="ORF">Ciccas_002957</name>
</gene>
<reference evidence="3 4" key="1">
    <citation type="submission" date="2024-11" db="EMBL/GenBank/DDBJ databases">
        <title>Adaptive evolution of stress response genes in parasites aligns with host niche diversity.</title>
        <authorList>
            <person name="Hahn C."/>
            <person name="Resl P."/>
        </authorList>
    </citation>
    <scope>NUCLEOTIDE SEQUENCE [LARGE SCALE GENOMIC DNA]</scope>
    <source>
        <strain evidence="3">EGGRZ-B1_66</strain>
        <tissue evidence="3">Body</tissue>
    </source>
</reference>
<proteinExistence type="predicted"/>
<dbReference type="PANTHER" id="PTHR14224">
    <property type="entry name" value="SIMILAR TO PREFERENTIALLY EXPRESSED ANTIGEN IN MELANOMA-LIKE 3"/>
    <property type="match status" value="1"/>
</dbReference>
<dbReference type="InterPro" id="IPR050694">
    <property type="entry name" value="LRRC14/PRAME"/>
</dbReference>
<comment type="caution">
    <text evidence="3">The sequence shown here is derived from an EMBL/GenBank/DDBJ whole genome shotgun (WGS) entry which is preliminary data.</text>
</comment>
<dbReference type="AlphaFoldDB" id="A0ABD2QG63"/>
<dbReference type="PANTHER" id="PTHR14224:SF37">
    <property type="entry name" value="LEUCINE-RICH REPEAT-CONTAINING PROTEIN 14"/>
    <property type="match status" value="1"/>
</dbReference>
<dbReference type="InterPro" id="IPR032675">
    <property type="entry name" value="LRR_dom_sf"/>
</dbReference>
<dbReference type="EMBL" id="JBJKFK010000250">
    <property type="protein sequence ID" value="KAL3318388.1"/>
    <property type="molecule type" value="Genomic_DNA"/>
</dbReference>
<evidence type="ECO:0000256" key="2">
    <source>
        <dbReference type="SAM" id="MobiDB-lite"/>
    </source>
</evidence>
<organism evidence="3 4">
    <name type="scientific">Cichlidogyrus casuarinus</name>
    <dbReference type="NCBI Taxonomy" id="1844966"/>
    <lineage>
        <taxon>Eukaryota</taxon>
        <taxon>Metazoa</taxon>
        <taxon>Spiralia</taxon>
        <taxon>Lophotrochozoa</taxon>
        <taxon>Platyhelminthes</taxon>
        <taxon>Monogenea</taxon>
        <taxon>Monopisthocotylea</taxon>
        <taxon>Dactylogyridea</taxon>
        <taxon>Ancyrocephalidae</taxon>
        <taxon>Cichlidogyrus</taxon>
    </lineage>
</organism>
<name>A0ABD2QG63_9PLAT</name>
<keyword evidence="1" id="KW-0677">Repeat</keyword>
<dbReference type="Proteomes" id="UP001626550">
    <property type="component" value="Unassembled WGS sequence"/>
</dbReference>
<sequence length="756" mass="86013">MHSCLKLVDYTWREQQTEDREMSSLLEKADRVKLRGCYSPGTRRVRFESSSDRELVVTKQLTQAQRSRTTPDLLYGRQPPAYAIGANRIRRQSTKIWVPIGHVEYLLNRDPYTLEVNWNMELHDFVCSARKLSEICMAKIIRDWPCKLPSRRHSIRSMYPRFFGNAAMQRAPVDSCGPNESIEERFNLSFLDLPSTVLEKLLKEAIVQRDCAAITGLVAQWPIESLNVRALIPSEELPIRNGFLTKPVFVILNSDMEPQFTSSALGEGIMKGPSLLDAFMLGMLARQPNCKLRNVDFRGFEEDRRVSVELSRLPVLWMRPEDRNCEAVKRHIACSLRMGLANHRLERYFSRISAIYAFHEMELNHGEAFDTVTISLECNMSVDEVAIGLSLQSLTPFRFACNQLLIQRLPEVYLPPYDLIRLFNPLTITQFELEDPGVGSSLAIVLPSALGWLISLRNLRACSLPACLPPPPFGNNNSTNSEDQNNSSAGEVNLLDAEGCTSSSRGMNACRLLNRALLSLRHLQRLGLSRCHLAGQLRILLSGLSQPIEYLNLQDCSLTPEDVDFLVYQWRPFQGLYELNISRNNLARLPRRTLMDLIRRSCLQPPGRLACLSLAFTCLATSDILEIMHLLTTRLVNPISEVSAQTSKRQSPKRGLGYRRSGSTSSADDIDNQLVPVKCSLRVLCIQNFTPYSTEESRRLMHMAVSMPKLRRLYLYPASYAFPGQTAELQKEAKNHYISQGNEYMRQHMRSDIEIH</sequence>
<evidence type="ECO:0000313" key="4">
    <source>
        <dbReference type="Proteomes" id="UP001626550"/>
    </source>
</evidence>
<dbReference type="SUPFAM" id="SSF52047">
    <property type="entry name" value="RNI-like"/>
    <property type="match status" value="1"/>
</dbReference>